<reference evidence="1" key="1">
    <citation type="submission" date="2013-12" db="EMBL/GenBank/DDBJ databases">
        <title>The Genome Sequence of Aphanomyces invadans NJM9701.</title>
        <authorList>
            <consortium name="The Broad Institute Genomics Platform"/>
            <person name="Russ C."/>
            <person name="Tyler B."/>
            <person name="van West P."/>
            <person name="Dieguez-Uribeondo J."/>
            <person name="Young S.K."/>
            <person name="Zeng Q."/>
            <person name="Gargeya S."/>
            <person name="Fitzgerald M."/>
            <person name="Abouelleil A."/>
            <person name="Alvarado L."/>
            <person name="Chapman S.B."/>
            <person name="Gainer-Dewar J."/>
            <person name="Goldberg J."/>
            <person name="Griggs A."/>
            <person name="Gujja S."/>
            <person name="Hansen M."/>
            <person name="Howarth C."/>
            <person name="Imamovic A."/>
            <person name="Ireland A."/>
            <person name="Larimer J."/>
            <person name="McCowan C."/>
            <person name="Murphy C."/>
            <person name="Pearson M."/>
            <person name="Poon T.W."/>
            <person name="Priest M."/>
            <person name="Roberts A."/>
            <person name="Saif S."/>
            <person name="Shea T."/>
            <person name="Sykes S."/>
            <person name="Wortman J."/>
            <person name="Nusbaum C."/>
            <person name="Birren B."/>
        </authorList>
    </citation>
    <scope>NUCLEOTIDE SEQUENCE [LARGE SCALE GENOMIC DNA]</scope>
    <source>
        <strain evidence="1">NJM9701</strain>
    </source>
</reference>
<organism evidence="1">
    <name type="scientific">Aphanomyces invadans</name>
    <dbReference type="NCBI Taxonomy" id="157072"/>
    <lineage>
        <taxon>Eukaryota</taxon>
        <taxon>Sar</taxon>
        <taxon>Stramenopiles</taxon>
        <taxon>Oomycota</taxon>
        <taxon>Saprolegniomycetes</taxon>
        <taxon>Saprolegniales</taxon>
        <taxon>Verrucalvaceae</taxon>
        <taxon>Aphanomyces</taxon>
    </lineage>
</organism>
<protein>
    <submittedName>
        <fullName evidence="1">Uncharacterized protein</fullName>
    </submittedName>
</protein>
<dbReference type="EMBL" id="KI913952">
    <property type="protein sequence ID" value="ETW09662.1"/>
    <property type="molecule type" value="Genomic_DNA"/>
</dbReference>
<dbReference type="VEuPathDB" id="FungiDB:H310_00177"/>
<sequence length="174" mass="19530">MVRGPSEFRPRCVAPREICDACSLGAARRRGTNTETPVVDSTCWLDYEVSIRLGGFDGWTWNRSCSAKHPTTHKTLVDLVDQTKRQRFLEQIFHFDVFGPRKPLHAVPRLENLPDASGLHVGAFSGKRQANTTTPTLAESTHIPVGRMQLRRHDWNGRLLVTSPTTTTTWPPDG</sequence>
<evidence type="ECO:0000313" key="1">
    <source>
        <dbReference type="EMBL" id="ETW09662.1"/>
    </source>
</evidence>
<accession>A0A024UUR0</accession>
<name>A0A024UUR0_9STRA</name>
<dbReference type="AlphaFoldDB" id="A0A024UUR0"/>
<proteinExistence type="predicted"/>
<gene>
    <name evidence="1" type="ORF">H310_00177</name>
</gene>
<dbReference type="RefSeq" id="XP_008861073.1">
    <property type="nucleotide sequence ID" value="XM_008862851.1"/>
</dbReference>
<dbReference type="GeneID" id="20077227"/>